<name>A0ABX4V016_9BURK</name>
<evidence type="ECO:0000313" key="2">
    <source>
        <dbReference type="Proteomes" id="UP000235659"/>
    </source>
</evidence>
<dbReference type="EMBL" id="PNXY01000018">
    <property type="protein sequence ID" value="PMS28058.1"/>
    <property type="molecule type" value="Genomic_DNA"/>
</dbReference>
<evidence type="ECO:0000313" key="1">
    <source>
        <dbReference type="EMBL" id="PMS28058.1"/>
    </source>
</evidence>
<gene>
    <name evidence="1" type="ORF">C0Z16_23230</name>
</gene>
<dbReference type="Proteomes" id="UP000235659">
    <property type="component" value="Unassembled WGS sequence"/>
</dbReference>
<protein>
    <submittedName>
        <fullName evidence="1">Uncharacterized protein</fullName>
    </submittedName>
</protein>
<accession>A0ABX4V016</accession>
<reference evidence="1 2" key="1">
    <citation type="submission" date="2018-01" db="EMBL/GenBank/DDBJ databases">
        <title>Whole genome analyses suggest that Burkholderia sensu lato contains two further novel genera in the rhizoxinica-symbiotica group Mycetohabitans gen. nov., and Trinickia gen. nov.: implications for the evolution of diazotrophy and nodulation in the Burkholderiaceae.</title>
        <authorList>
            <person name="Estrada-de los Santos P."/>
            <person name="Palmer M."/>
            <person name="Chavez-Ramirez B."/>
            <person name="Beukes C."/>
            <person name="Steenkamp E.T."/>
            <person name="Hirsch A.M."/>
            <person name="Manyaka P."/>
            <person name="Maluk M."/>
            <person name="Lafos M."/>
            <person name="Crook M."/>
            <person name="Gross E."/>
            <person name="Simon M.F."/>
            <person name="Bueno dos Reis Junior F."/>
            <person name="Poole P.S."/>
            <person name="Venter S.N."/>
            <person name="James E.K."/>
        </authorList>
    </citation>
    <scope>NUCLEOTIDE SEQUENCE [LARGE SCALE GENOMIC DNA]</scope>
    <source>
        <strain evidence="1 2">WSM 3937</strain>
    </source>
</reference>
<comment type="caution">
    <text evidence="1">The sequence shown here is derived from an EMBL/GenBank/DDBJ whole genome shotgun (WGS) entry which is preliminary data.</text>
</comment>
<sequence>MRESYCAWGPLRPDARVVLSAVFAAEHVGSSGARYLRLNAPVISARRHFAAERVDDIQGAALPAQQNLNLQRIIDP</sequence>
<organism evidence="1 2">
    <name type="scientific">Paraburkholderia rhynchosiae</name>
    <dbReference type="NCBI Taxonomy" id="487049"/>
    <lineage>
        <taxon>Bacteria</taxon>
        <taxon>Pseudomonadati</taxon>
        <taxon>Pseudomonadota</taxon>
        <taxon>Betaproteobacteria</taxon>
        <taxon>Burkholderiales</taxon>
        <taxon>Burkholderiaceae</taxon>
        <taxon>Paraburkholderia</taxon>
    </lineage>
</organism>
<proteinExistence type="predicted"/>
<keyword evidence="2" id="KW-1185">Reference proteome</keyword>